<name>A0ABS0QLI0_9STAP</name>
<protein>
    <recommendedName>
        <fullName evidence="3">Phage protein</fullName>
    </recommendedName>
</protein>
<gene>
    <name evidence="1" type="ORF">I9026_01645</name>
</gene>
<dbReference type="Proteomes" id="UP000597038">
    <property type="component" value="Unassembled WGS sequence"/>
</dbReference>
<organism evidence="1 2">
    <name type="scientific">Staphylococcus felis</name>
    <dbReference type="NCBI Taxonomy" id="46127"/>
    <lineage>
        <taxon>Bacteria</taxon>
        <taxon>Bacillati</taxon>
        <taxon>Bacillota</taxon>
        <taxon>Bacilli</taxon>
        <taxon>Bacillales</taxon>
        <taxon>Staphylococcaceae</taxon>
        <taxon>Staphylococcus</taxon>
    </lineage>
</organism>
<dbReference type="EMBL" id="JAEDAQ010000002">
    <property type="protein sequence ID" value="MBH9580074.1"/>
    <property type="molecule type" value="Genomic_DNA"/>
</dbReference>
<reference evidence="1 2" key="1">
    <citation type="submission" date="2020-12" db="EMBL/GenBank/DDBJ databases">
        <title>Genomic analysis of Staphylococcus felis from a cat with skin infection.</title>
        <authorList>
            <person name="Aslantas O."/>
            <person name="Keskin O."/>
            <person name="Buyukaltay K."/>
            <person name="Gullu Yucetepe A."/>
        </authorList>
    </citation>
    <scope>NUCLEOTIDE SEQUENCE [LARGE SCALE GENOMIC DNA]</scope>
    <source>
        <strain evidence="1 2">HARRANVET</strain>
    </source>
</reference>
<evidence type="ECO:0008006" key="3">
    <source>
        <dbReference type="Google" id="ProtNLM"/>
    </source>
</evidence>
<proteinExistence type="predicted"/>
<sequence>MIKIYKNENEELECHVNYAGYDFKFQCIKDSYDAIFKGSKSIQYLEFQSNIDVDRVILRNLQDVMYDIVSVYNWRDGFEEETE</sequence>
<evidence type="ECO:0000313" key="2">
    <source>
        <dbReference type="Proteomes" id="UP000597038"/>
    </source>
</evidence>
<dbReference type="RefSeq" id="WP_115871094.1">
    <property type="nucleotide sequence ID" value="NZ_JAEDAQ010000002.1"/>
</dbReference>
<comment type="caution">
    <text evidence="1">The sequence shown here is derived from an EMBL/GenBank/DDBJ whole genome shotgun (WGS) entry which is preliminary data.</text>
</comment>
<keyword evidence="2" id="KW-1185">Reference proteome</keyword>
<evidence type="ECO:0000313" key="1">
    <source>
        <dbReference type="EMBL" id="MBH9580074.1"/>
    </source>
</evidence>
<accession>A0ABS0QLI0</accession>